<sequence>MEFRSSAKAPLPKIQTPKRIKQKKFAGTASRLYTSPRDVSNSQIPRSSTRTPNIRSLARPLTAFKYRASSEESTPRRPQTTPSAAIIRPQPLDQFLKTARRLEYVIKSDASTKLFSELKKKTDPNEIPLFISDFVLQKVANDYAVIIQRCWRKYAEKLHWRGIIHHRIWNRRDVLIRLFVGWHGYATKDFNTIIKCYDKFERLCIEKPWVLYKSKLAPFNAFYLTGRYFLPSIFDGNTYHHVARVFAHRNGKWLLQLWARITISRKGFRKCSASVLFTIKKRKNFGFTYIAFILWYRYTLWKKEDKKRKDCFMLKFNEIIIDWRVREQALNFKKAMKVRADKSSKIRIIRKAHRAIYQLFMDRKQRAADMESSMAFYLHHVQERGERAWMRYIEIQNQKRAETLKLLRAWYSVAYSGARRKSYLGIMQSHQLAINLSKVFRDWVDVTRKGKLLKIKNAHKLQKRPILAYLAIFLMQGKNEIALFVKVFLEWIAFTRRRRLWKKFMESHVNIKPAIEFKQRVFYALARAAHLKILRRFLHPSNRYFPHCLTISLEGMLKTIKEVSIEISENWKFLTEKSGSKTEVIEVKKENLNEECLIRSLILGIHGLSPLEVGPFHPNVRNSDDHLNKFEKVRTFEELNQQYLHNCSELRKQLLIKLQRDTTTLSLMTSHFSAVSYNLSNQIFTVSNNPPSVSIGDIQKSYCPDIQFYSEIDESVDFLINSMVNQPKCLPDKLKQDFKAAINSFHARLRVPKKELENFTANISPRSHHHHTKKDHQRKSANQTAKSNLILPYKQPVIYEDIPFSNPQLEPIKGLTGMKPLKLGLNSTRDEFNSRFTIQSLISKLNNQLSTQDIAHSLRRFFFCMTDLRIDVSKTIEYSQQSIDSSEFHSSLRHRLRRNISAFLAQLCHHDISFAVPLVVDSPPPSSMACVSAVLTVFKEIMKSKFNVYCDQIPFAEIVNIDAQESLLIRGCVISKIYEKYPKLARDYKLSSRMGRKSSLNIGNTVDMISMDELSNGDAVLSAFLLPFIFRPEMVKEFIKEEVKIEQSIPNVIEDDDASDDDNSDDES</sequence>
<reference evidence="2" key="1">
    <citation type="submission" date="2016-10" db="EMBL/GenBank/DDBJ databases">
        <authorList>
            <person name="Benchimol M."/>
            <person name="Almeida L.G."/>
            <person name="Vasconcelos A.T."/>
            <person name="Perreira-Neves A."/>
            <person name="Rosa I.A."/>
            <person name="Tasca T."/>
            <person name="Bogo M.R."/>
            <person name="de Souza W."/>
        </authorList>
    </citation>
    <scope>NUCLEOTIDE SEQUENCE [LARGE SCALE GENOMIC DNA]</scope>
    <source>
        <strain evidence="2">K</strain>
    </source>
</reference>
<proteinExistence type="predicted"/>
<dbReference type="Proteomes" id="UP000179807">
    <property type="component" value="Unassembled WGS sequence"/>
</dbReference>
<dbReference type="EMBL" id="MLAK01000509">
    <property type="protein sequence ID" value="OHT13559.1"/>
    <property type="molecule type" value="Genomic_DNA"/>
</dbReference>
<name>A0A1J4KQJ3_9EUKA</name>
<dbReference type="VEuPathDB" id="TrichDB:TRFO_03307"/>
<gene>
    <name evidence="2" type="ORF">TRFO_03307</name>
</gene>
<feature type="region of interest" description="Disordered" evidence="1">
    <location>
        <begin position="761"/>
        <end position="785"/>
    </location>
</feature>
<organism evidence="2 3">
    <name type="scientific">Tritrichomonas foetus</name>
    <dbReference type="NCBI Taxonomy" id="1144522"/>
    <lineage>
        <taxon>Eukaryota</taxon>
        <taxon>Metamonada</taxon>
        <taxon>Parabasalia</taxon>
        <taxon>Tritrichomonadida</taxon>
        <taxon>Tritrichomonadidae</taxon>
        <taxon>Tritrichomonas</taxon>
    </lineage>
</organism>
<protein>
    <submittedName>
        <fullName evidence="2">IQ calmodulin-binding motif family protein</fullName>
    </submittedName>
</protein>
<keyword evidence="3" id="KW-1185">Reference proteome</keyword>
<feature type="compositionally biased region" description="Polar residues" evidence="1">
    <location>
        <begin position="31"/>
        <end position="53"/>
    </location>
</feature>
<accession>A0A1J4KQJ3</accession>
<dbReference type="OrthoDB" id="10595566at2759"/>
<dbReference type="AlphaFoldDB" id="A0A1J4KQJ3"/>
<evidence type="ECO:0000313" key="3">
    <source>
        <dbReference type="Proteomes" id="UP000179807"/>
    </source>
</evidence>
<dbReference type="RefSeq" id="XP_068366695.1">
    <property type="nucleotide sequence ID" value="XM_068491210.1"/>
</dbReference>
<comment type="caution">
    <text evidence="2">The sequence shown here is derived from an EMBL/GenBank/DDBJ whole genome shotgun (WGS) entry which is preliminary data.</text>
</comment>
<evidence type="ECO:0000256" key="1">
    <source>
        <dbReference type="SAM" id="MobiDB-lite"/>
    </source>
</evidence>
<feature type="region of interest" description="Disordered" evidence="1">
    <location>
        <begin position="1"/>
        <end position="53"/>
    </location>
</feature>
<dbReference type="GeneID" id="94825914"/>
<feature type="compositionally biased region" description="Basic residues" evidence="1">
    <location>
        <begin position="766"/>
        <end position="779"/>
    </location>
</feature>
<evidence type="ECO:0000313" key="2">
    <source>
        <dbReference type="EMBL" id="OHT13559.1"/>
    </source>
</evidence>